<evidence type="ECO:0000256" key="5">
    <source>
        <dbReference type="ARBA" id="ARBA00010617"/>
    </source>
</evidence>
<organism evidence="16 17">
    <name type="scientific">Henosepilachna vigintioctopunctata</name>
    <dbReference type="NCBI Taxonomy" id="420089"/>
    <lineage>
        <taxon>Eukaryota</taxon>
        <taxon>Metazoa</taxon>
        <taxon>Ecdysozoa</taxon>
        <taxon>Arthropoda</taxon>
        <taxon>Hexapoda</taxon>
        <taxon>Insecta</taxon>
        <taxon>Pterygota</taxon>
        <taxon>Neoptera</taxon>
        <taxon>Endopterygota</taxon>
        <taxon>Coleoptera</taxon>
        <taxon>Polyphaga</taxon>
        <taxon>Cucujiformia</taxon>
        <taxon>Coccinelloidea</taxon>
        <taxon>Coccinellidae</taxon>
        <taxon>Epilachninae</taxon>
        <taxon>Epilachnini</taxon>
        <taxon>Henosepilachna</taxon>
    </lineage>
</organism>
<keyword evidence="9" id="KW-0492">Microsome</keyword>
<dbReference type="InterPro" id="IPR017972">
    <property type="entry name" value="Cyt_P450_CS"/>
</dbReference>
<evidence type="ECO:0000256" key="10">
    <source>
        <dbReference type="ARBA" id="ARBA00023002"/>
    </source>
</evidence>
<sequence length="484" mass="55700">MIVIVCVFLVSCIFATQYFLFRKKTLSEVSCKHLDEIPCPGAIPILGNICDMFFSYDELWKIARKRALDHYPIYRQNFFNKNNVFLMHPEDIEVIFRDTSISKKGSYYDPLRKVVASGLIVNDEESWHSRRKILKKSFDFSVISKCIAIFNKEVSSLVSRLQKNINEEVDLNLHVENLIFKITFANVLGNESSITDKKAEDYIHAMKTVTEIMLLKISKPYLNFVWPLLKAKKDEDKSLDEMNTYISKAIEENSDQYAQKNKTYFNTLDLLLGAPHLFDTEGVRDEITTFVLGSQDTTSSALSFILMALANYPEHQETVYEEIKNTLINNQNPTYSDLTSMDYLDRFIKECLRLYPPFIMMERTLTKDIITKTGYRLPEGTMVLISLLDIQRNPNLFPNPEKFDPDRFLLGNDTQIHPFSYMPFGAGPKICIAQKFAVLALKAIICGILQNFKLEPGTKIENIEFSKAVILEVKGGIKVNLKKR</sequence>
<evidence type="ECO:0000256" key="15">
    <source>
        <dbReference type="RuleBase" id="RU000461"/>
    </source>
</evidence>
<dbReference type="GO" id="GO:0016705">
    <property type="term" value="F:oxidoreductase activity, acting on paired donors, with incorporation or reduction of molecular oxygen"/>
    <property type="evidence" value="ECO:0007669"/>
    <property type="project" value="InterPro"/>
</dbReference>
<protein>
    <recommendedName>
        <fullName evidence="18">Cytochrome P450</fullName>
    </recommendedName>
</protein>
<evidence type="ECO:0000256" key="12">
    <source>
        <dbReference type="ARBA" id="ARBA00023033"/>
    </source>
</evidence>
<dbReference type="PRINTS" id="PR00385">
    <property type="entry name" value="P450"/>
</dbReference>
<evidence type="ECO:0000256" key="2">
    <source>
        <dbReference type="ARBA" id="ARBA00003690"/>
    </source>
</evidence>
<feature type="binding site" description="axial binding residue" evidence="14">
    <location>
        <position position="431"/>
    </location>
    <ligand>
        <name>heme</name>
        <dbReference type="ChEBI" id="CHEBI:30413"/>
    </ligand>
    <ligandPart>
        <name>Fe</name>
        <dbReference type="ChEBI" id="CHEBI:18248"/>
    </ligandPart>
</feature>
<dbReference type="Pfam" id="PF00067">
    <property type="entry name" value="p450"/>
    <property type="match status" value="1"/>
</dbReference>
<accession>A0AAW1U455</accession>
<evidence type="ECO:0000256" key="4">
    <source>
        <dbReference type="ARBA" id="ARBA00004406"/>
    </source>
</evidence>
<dbReference type="PANTHER" id="PTHR24291">
    <property type="entry name" value="CYTOCHROME P450 FAMILY 4"/>
    <property type="match status" value="1"/>
</dbReference>
<dbReference type="Proteomes" id="UP001431783">
    <property type="component" value="Unassembled WGS sequence"/>
</dbReference>
<reference evidence="16 17" key="1">
    <citation type="submission" date="2023-03" db="EMBL/GenBank/DDBJ databases">
        <title>Genome insight into feeding habits of ladybird beetles.</title>
        <authorList>
            <person name="Li H.-S."/>
            <person name="Huang Y.-H."/>
            <person name="Pang H."/>
        </authorList>
    </citation>
    <scope>NUCLEOTIDE SEQUENCE [LARGE SCALE GENOMIC DNA]</scope>
    <source>
        <strain evidence="16">SYSU_2023b</strain>
        <tissue evidence="16">Whole body</tissue>
    </source>
</reference>
<dbReference type="PROSITE" id="PS00086">
    <property type="entry name" value="CYTOCHROME_P450"/>
    <property type="match status" value="1"/>
</dbReference>
<evidence type="ECO:0000256" key="9">
    <source>
        <dbReference type="ARBA" id="ARBA00022848"/>
    </source>
</evidence>
<proteinExistence type="inferred from homology"/>
<name>A0AAW1U455_9CUCU</name>
<dbReference type="PRINTS" id="PR00465">
    <property type="entry name" value="EP450IV"/>
</dbReference>
<keyword evidence="13" id="KW-0472">Membrane</keyword>
<keyword evidence="17" id="KW-1185">Reference proteome</keyword>
<comment type="caution">
    <text evidence="16">The sequence shown here is derived from an EMBL/GenBank/DDBJ whole genome shotgun (WGS) entry which is preliminary data.</text>
</comment>
<evidence type="ECO:0000256" key="11">
    <source>
        <dbReference type="ARBA" id="ARBA00023004"/>
    </source>
</evidence>
<evidence type="ECO:0000256" key="14">
    <source>
        <dbReference type="PIRSR" id="PIRSR602403-1"/>
    </source>
</evidence>
<evidence type="ECO:0000256" key="3">
    <source>
        <dbReference type="ARBA" id="ARBA00004174"/>
    </source>
</evidence>
<keyword evidence="11 14" id="KW-0408">Iron</keyword>
<evidence type="ECO:0000313" key="16">
    <source>
        <dbReference type="EMBL" id="KAK9875042.1"/>
    </source>
</evidence>
<evidence type="ECO:0008006" key="18">
    <source>
        <dbReference type="Google" id="ProtNLM"/>
    </source>
</evidence>
<dbReference type="GO" id="GO:0005789">
    <property type="term" value="C:endoplasmic reticulum membrane"/>
    <property type="evidence" value="ECO:0007669"/>
    <property type="project" value="UniProtKB-SubCell"/>
</dbReference>
<dbReference type="GO" id="GO:0020037">
    <property type="term" value="F:heme binding"/>
    <property type="evidence" value="ECO:0007669"/>
    <property type="project" value="InterPro"/>
</dbReference>
<keyword evidence="7 14" id="KW-0479">Metal-binding</keyword>
<keyword evidence="10 15" id="KW-0560">Oxidoreductase</keyword>
<keyword evidence="8" id="KW-0256">Endoplasmic reticulum</keyword>
<keyword evidence="6 14" id="KW-0349">Heme</keyword>
<comment type="similarity">
    <text evidence="5 15">Belongs to the cytochrome P450 family.</text>
</comment>
<dbReference type="PANTHER" id="PTHR24291:SF189">
    <property type="entry name" value="CYTOCHROME P450 4C3-RELATED"/>
    <property type="match status" value="1"/>
</dbReference>
<gene>
    <name evidence="16" type="ORF">WA026_005845</name>
</gene>
<comment type="subcellular location">
    <subcellularLocation>
        <location evidence="4">Endoplasmic reticulum membrane</location>
        <topology evidence="4">Peripheral membrane protein</topology>
    </subcellularLocation>
    <subcellularLocation>
        <location evidence="3">Microsome membrane</location>
        <topology evidence="3">Peripheral membrane protein</topology>
    </subcellularLocation>
</comment>
<keyword evidence="12 15" id="KW-0503">Monooxygenase</keyword>
<dbReference type="EMBL" id="JARQZJ010000032">
    <property type="protein sequence ID" value="KAK9875042.1"/>
    <property type="molecule type" value="Genomic_DNA"/>
</dbReference>
<dbReference type="SUPFAM" id="SSF48264">
    <property type="entry name" value="Cytochrome P450"/>
    <property type="match status" value="1"/>
</dbReference>
<dbReference type="AlphaFoldDB" id="A0AAW1U455"/>
<evidence type="ECO:0000256" key="6">
    <source>
        <dbReference type="ARBA" id="ARBA00022617"/>
    </source>
</evidence>
<evidence type="ECO:0000256" key="8">
    <source>
        <dbReference type="ARBA" id="ARBA00022824"/>
    </source>
</evidence>
<dbReference type="InterPro" id="IPR002403">
    <property type="entry name" value="Cyt_P450_E_grp-IV"/>
</dbReference>
<comment type="function">
    <text evidence="2">May be involved in the metabolism of insect hormones and in the breakdown of synthetic insecticides.</text>
</comment>
<dbReference type="GO" id="GO:0004497">
    <property type="term" value="F:monooxygenase activity"/>
    <property type="evidence" value="ECO:0007669"/>
    <property type="project" value="UniProtKB-KW"/>
</dbReference>
<comment type="cofactor">
    <cofactor evidence="1 14">
        <name>heme</name>
        <dbReference type="ChEBI" id="CHEBI:30413"/>
    </cofactor>
</comment>
<evidence type="ECO:0000256" key="13">
    <source>
        <dbReference type="ARBA" id="ARBA00023136"/>
    </source>
</evidence>
<evidence type="ECO:0000256" key="1">
    <source>
        <dbReference type="ARBA" id="ARBA00001971"/>
    </source>
</evidence>
<dbReference type="GO" id="GO:0005506">
    <property type="term" value="F:iron ion binding"/>
    <property type="evidence" value="ECO:0007669"/>
    <property type="project" value="InterPro"/>
</dbReference>
<dbReference type="InterPro" id="IPR036396">
    <property type="entry name" value="Cyt_P450_sf"/>
</dbReference>
<evidence type="ECO:0000256" key="7">
    <source>
        <dbReference type="ARBA" id="ARBA00022723"/>
    </source>
</evidence>
<dbReference type="InterPro" id="IPR001128">
    <property type="entry name" value="Cyt_P450"/>
</dbReference>
<dbReference type="InterPro" id="IPR050196">
    <property type="entry name" value="Cytochrome_P450_Monoox"/>
</dbReference>
<dbReference type="Gene3D" id="1.10.630.10">
    <property type="entry name" value="Cytochrome P450"/>
    <property type="match status" value="1"/>
</dbReference>
<evidence type="ECO:0000313" key="17">
    <source>
        <dbReference type="Proteomes" id="UP001431783"/>
    </source>
</evidence>